<proteinExistence type="predicted"/>
<dbReference type="EMBL" id="ODYU01010351">
    <property type="protein sequence ID" value="SOQ55397.1"/>
    <property type="molecule type" value="Genomic_DNA"/>
</dbReference>
<gene>
    <name evidence="1" type="ORF">SFRICE_014250</name>
</gene>
<sequence>MLGSWSSSASSLCWWGTLSAPRSASAVSSLASVPAFTPSFSSTFFSSVSCPDKITVSYGSQQRHLYTLQRASIVDLLVTLLVCCLIEIPKTDENSFLLRLRIVGAYSLAKKDIFGASDVICYVAMDAFGFYQAYSLVHIAWQ</sequence>
<protein>
    <submittedName>
        <fullName evidence="1">SFRICE_014250</fullName>
    </submittedName>
</protein>
<organism evidence="1">
    <name type="scientific">Spodoptera frugiperda</name>
    <name type="common">Fall armyworm</name>
    <dbReference type="NCBI Taxonomy" id="7108"/>
    <lineage>
        <taxon>Eukaryota</taxon>
        <taxon>Metazoa</taxon>
        <taxon>Ecdysozoa</taxon>
        <taxon>Arthropoda</taxon>
        <taxon>Hexapoda</taxon>
        <taxon>Insecta</taxon>
        <taxon>Pterygota</taxon>
        <taxon>Neoptera</taxon>
        <taxon>Endopterygota</taxon>
        <taxon>Lepidoptera</taxon>
        <taxon>Glossata</taxon>
        <taxon>Ditrysia</taxon>
        <taxon>Noctuoidea</taxon>
        <taxon>Noctuidae</taxon>
        <taxon>Amphipyrinae</taxon>
        <taxon>Spodoptera</taxon>
    </lineage>
</organism>
<name>A0A2H1WQW3_SPOFR</name>
<reference evidence="1" key="1">
    <citation type="submission" date="2016-07" db="EMBL/GenBank/DDBJ databases">
        <authorList>
            <person name="Bretaudeau A."/>
        </authorList>
    </citation>
    <scope>NUCLEOTIDE SEQUENCE</scope>
    <source>
        <strain evidence="1">Rice</strain>
        <tissue evidence="1">Whole body</tissue>
    </source>
</reference>
<evidence type="ECO:0000313" key="1">
    <source>
        <dbReference type="EMBL" id="SOQ55397.1"/>
    </source>
</evidence>
<dbReference type="AlphaFoldDB" id="A0A2H1WQW3"/>
<accession>A0A2H1WQW3</accession>